<keyword evidence="5" id="KW-0805">Transcription regulation</keyword>
<dbReference type="STRING" id="156889.Mmc1_3185"/>
<feature type="domain" description="OmpR/PhoB-type" evidence="11">
    <location>
        <begin position="127"/>
        <end position="226"/>
    </location>
</feature>
<dbReference type="InterPro" id="IPR011006">
    <property type="entry name" value="CheY-like_superfamily"/>
</dbReference>
<proteinExistence type="predicted"/>
<keyword evidence="4" id="KW-0902">Two-component regulatory system</keyword>
<gene>
    <name evidence="12" type="ordered locus">Mmc1_3185</name>
</gene>
<keyword evidence="2" id="KW-0963">Cytoplasm</keyword>
<dbReference type="PROSITE" id="PS50110">
    <property type="entry name" value="RESPONSE_REGULATORY"/>
    <property type="match status" value="1"/>
</dbReference>
<dbReference type="PANTHER" id="PTHR48111">
    <property type="entry name" value="REGULATOR OF RPOS"/>
    <property type="match status" value="1"/>
</dbReference>
<dbReference type="GO" id="GO:0005829">
    <property type="term" value="C:cytosol"/>
    <property type="evidence" value="ECO:0007669"/>
    <property type="project" value="TreeGrafter"/>
</dbReference>
<evidence type="ECO:0000256" key="1">
    <source>
        <dbReference type="ARBA" id="ARBA00004496"/>
    </source>
</evidence>
<feature type="DNA-binding region" description="OmpR/PhoB-type" evidence="9">
    <location>
        <begin position="127"/>
        <end position="226"/>
    </location>
</feature>
<feature type="domain" description="Response regulatory" evidence="10">
    <location>
        <begin position="3"/>
        <end position="116"/>
    </location>
</feature>
<evidence type="ECO:0000256" key="6">
    <source>
        <dbReference type="ARBA" id="ARBA00023125"/>
    </source>
</evidence>
<comment type="subcellular location">
    <subcellularLocation>
        <location evidence="1">Cytoplasm</location>
    </subcellularLocation>
</comment>
<evidence type="ECO:0000313" key="13">
    <source>
        <dbReference type="Proteomes" id="UP000002586"/>
    </source>
</evidence>
<dbReference type="AlphaFoldDB" id="A0LCI2"/>
<dbReference type="PROSITE" id="PS51755">
    <property type="entry name" value="OMPR_PHOB"/>
    <property type="match status" value="1"/>
</dbReference>
<keyword evidence="13" id="KW-1185">Reference proteome</keyword>
<reference evidence="13" key="1">
    <citation type="journal article" date="2009" name="Appl. Environ. Microbiol.">
        <title>Complete genome sequence of the chemolithoautotrophic marine magnetotactic coccus strain MC-1.</title>
        <authorList>
            <person name="Schubbe S."/>
            <person name="Williams T.J."/>
            <person name="Xie G."/>
            <person name="Kiss H.E."/>
            <person name="Brettin T.S."/>
            <person name="Martinez D."/>
            <person name="Ross C.A."/>
            <person name="Schuler D."/>
            <person name="Cox B.L."/>
            <person name="Nealson K.H."/>
            <person name="Bazylinski D.A."/>
        </authorList>
    </citation>
    <scope>NUCLEOTIDE SEQUENCE [LARGE SCALE GENOMIC DNA]</scope>
    <source>
        <strain evidence="13">ATCC BAA-1437 / JCM 17883 / MC-1</strain>
    </source>
</reference>
<dbReference type="Gene3D" id="1.10.10.10">
    <property type="entry name" value="Winged helix-like DNA-binding domain superfamily/Winged helix DNA-binding domain"/>
    <property type="match status" value="1"/>
</dbReference>
<evidence type="ECO:0000259" key="10">
    <source>
        <dbReference type="PROSITE" id="PS50110"/>
    </source>
</evidence>
<dbReference type="GO" id="GO:0006355">
    <property type="term" value="P:regulation of DNA-templated transcription"/>
    <property type="evidence" value="ECO:0007669"/>
    <property type="project" value="InterPro"/>
</dbReference>
<dbReference type="SMART" id="SM00448">
    <property type="entry name" value="REC"/>
    <property type="match status" value="1"/>
</dbReference>
<dbReference type="GO" id="GO:0000156">
    <property type="term" value="F:phosphorelay response regulator activity"/>
    <property type="evidence" value="ECO:0007669"/>
    <property type="project" value="TreeGrafter"/>
</dbReference>
<dbReference type="InterPro" id="IPR016032">
    <property type="entry name" value="Sig_transdc_resp-reg_C-effctor"/>
</dbReference>
<dbReference type="FunFam" id="3.40.50.2300:FF:000001">
    <property type="entry name" value="DNA-binding response regulator PhoB"/>
    <property type="match status" value="1"/>
</dbReference>
<evidence type="ECO:0000256" key="7">
    <source>
        <dbReference type="ARBA" id="ARBA00023163"/>
    </source>
</evidence>
<dbReference type="Pfam" id="PF00072">
    <property type="entry name" value="Response_reg"/>
    <property type="match status" value="1"/>
</dbReference>
<dbReference type="RefSeq" id="WP_011714738.1">
    <property type="nucleotide sequence ID" value="NC_008576.1"/>
</dbReference>
<keyword evidence="6 9" id="KW-0238">DNA-binding</keyword>
<protein>
    <submittedName>
        <fullName evidence="12">Two component transcriptional regulator, winged helix family</fullName>
    </submittedName>
</protein>
<dbReference type="CDD" id="cd00383">
    <property type="entry name" value="trans_reg_C"/>
    <property type="match status" value="1"/>
</dbReference>
<dbReference type="HOGENOM" id="CLU_000445_30_4_5"/>
<evidence type="ECO:0000256" key="4">
    <source>
        <dbReference type="ARBA" id="ARBA00023012"/>
    </source>
</evidence>
<dbReference type="GO" id="GO:0032993">
    <property type="term" value="C:protein-DNA complex"/>
    <property type="evidence" value="ECO:0007669"/>
    <property type="project" value="TreeGrafter"/>
</dbReference>
<dbReference type="InterPro" id="IPR001789">
    <property type="entry name" value="Sig_transdc_resp-reg_receiver"/>
</dbReference>
<evidence type="ECO:0000259" key="11">
    <source>
        <dbReference type="PROSITE" id="PS51755"/>
    </source>
</evidence>
<keyword evidence="3 8" id="KW-0597">Phosphoprotein</keyword>
<evidence type="ECO:0000256" key="3">
    <source>
        <dbReference type="ARBA" id="ARBA00022553"/>
    </source>
</evidence>
<evidence type="ECO:0000313" key="12">
    <source>
        <dbReference type="EMBL" id="ABK45675.1"/>
    </source>
</evidence>
<dbReference type="SMART" id="SM00862">
    <property type="entry name" value="Trans_reg_C"/>
    <property type="match status" value="1"/>
</dbReference>
<dbReference type="EMBL" id="CP000471">
    <property type="protein sequence ID" value="ABK45675.1"/>
    <property type="molecule type" value="Genomic_DNA"/>
</dbReference>
<dbReference type="Proteomes" id="UP000002586">
    <property type="component" value="Chromosome"/>
</dbReference>
<dbReference type="InterPro" id="IPR036388">
    <property type="entry name" value="WH-like_DNA-bd_sf"/>
</dbReference>
<reference evidence="12 13" key="2">
    <citation type="journal article" date="2012" name="Int. J. Syst. Evol. Microbiol.">
        <title>Magnetococcus marinus gen. nov., sp. nov., a marine, magnetotactic bacterium that represents a novel lineage (Magnetococcaceae fam. nov.; Magnetococcales ord. nov.) at the base of the Alphaproteobacteria.</title>
        <authorList>
            <person name="Bazylinski D.A."/>
            <person name="Williams T.J."/>
            <person name="Lefevre C.T."/>
            <person name="Berg R.J."/>
            <person name="Zhang C.L."/>
            <person name="Bowser S.S."/>
            <person name="Dean A.J."/>
            <person name="Beveridge T.J."/>
        </authorList>
    </citation>
    <scope>NUCLEOTIDE SEQUENCE [LARGE SCALE GENOMIC DNA]</scope>
    <source>
        <strain evidence="13">ATCC BAA-1437 / JCM 17883 / MC-1</strain>
    </source>
</reference>
<dbReference type="CDD" id="cd17623">
    <property type="entry name" value="REC_OmpR_CpxR"/>
    <property type="match status" value="1"/>
</dbReference>
<dbReference type="GO" id="GO:0000976">
    <property type="term" value="F:transcription cis-regulatory region binding"/>
    <property type="evidence" value="ECO:0007669"/>
    <property type="project" value="TreeGrafter"/>
</dbReference>
<name>A0LCI2_MAGMM</name>
<dbReference type="Pfam" id="PF00486">
    <property type="entry name" value="Trans_reg_C"/>
    <property type="match status" value="1"/>
</dbReference>
<evidence type="ECO:0000256" key="5">
    <source>
        <dbReference type="ARBA" id="ARBA00023015"/>
    </source>
</evidence>
<keyword evidence="7" id="KW-0804">Transcription</keyword>
<dbReference type="SUPFAM" id="SSF52172">
    <property type="entry name" value="CheY-like"/>
    <property type="match status" value="1"/>
</dbReference>
<sequence length="231" mass="25613">MNTILLVDDDKQLCAMLAEYLYEEGFSCDLCHSGTEALNRALQSPYEALVLDVMLPGINGFDLLRKLRQQTEVPVIMLTARGEETDSIVGLEIGADDYLSKPCNPRVLAARLRAVLRRTGGERATSSEQLNQGALTLYPMARKVMLGAVEIELTSAEFNILEQLLREAGQVVDKERLSQKGLGRKWMPYDRSVDMHISSLRKKLAATGDSSPRIHTLRGSGYLYAIPVEKG</sequence>
<dbReference type="InterPro" id="IPR058124">
    <property type="entry name" value="CpxR-like_REC"/>
</dbReference>
<dbReference type="eggNOG" id="COG0745">
    <property type="taxonomic scope" value="Bacteria"/>
</dbReference>
<dbReference type="Gene3D" id="6.10.250.690">
    <property type="match status" value="1"/>
</dbReference>
<evidence type="ECO:0000256" key="9">
    <source>
        <dbReference type="PROSITE-ProRule" id="PRU01091"/>
    </source>
</evidence>
<dbReference type="PANTHER" id="PTHR48111:SF39">
    <property type="entry name" value="TRANSCRIPTIONAL REGULATORY PROTEIN CPXR"/>
    <property type="match status" value="1"/>
</dbReference>
<dbReference type="OrthoDB" id="9784252at2"/>
<dbReference type="SUPFAM" id="SSF46894">
    <property type="entry name" value="C-terminal effector domain of the bipartite response regulators"/>
    <property type="match status" value="1"/>
</dbReference>
<dbReference type="Gene3D" id="3.40.50.2300">
    <property type="match status" value="1"/>
</dbReference>
<dbReference type="InterPro" id="IPR001867">
    <property type="entry name" value="OmpR/PhoB-type_DNA-bd"/>
</dbReference>
<dbReference type="InterPro" id="IPR039420">
    <property type="entry name" value="WalR-like"/>
</dbReference>
<organism evidence="12 13">
    <name type="scientific">Magnetococcus marinus (strain ATCC BAA-1437 / JCM 17883 / MC-1)</name>
    <dbReference type="NCBI Taxonomy" id="156889"/>
    <lineage>
        <taxon>Bacteria</taxon>
        <taxon>Pseudomonadati</taxon>
        <taxon>Pseudomonadota</taxon>
        <taxon>Magnetococcia</taxon>
        <taxon>Magnetococcales</taxon>
        <taxon>Magnetococcaceae</taxon>
        <taxon>Magnetococcus</taxon>
    </lineage>
</organism>
<evidence type="ECO:0000256" key="2">
    <source>
        <dbReference type="ARBA" id="ARBA00022490"/>
    </source>
</evidence>
<feature type="modified residue" description="4-aspartylphosphate" evidence="8">
    <location>
        <position position="52"/>
    </location>
</feature>
<evidence type="ECO:0000256" key="8">
    <source>
        <dbReference type="PROSITE-ProRule" id="PRU00169"/>
    </source>
</evidence>
<dbReference type="KEGG" id="mgm:Mmc1_3185"/>
<accession>A0LCI2</accession>